<dbReference type="Proteomes" id="UP000018948">
    <property type="component" value="Unassembled WGS sequence"/>
</dbReference>
<sequence length="152" mass="17099">MHLDEAINQRRAMSDFIKQCVAATAPQQSVPDEVIADHGEIPLTLEPVLQHCIPTMQIQIEDFGGSFPLPVYGLKRPSADYFNSYLLMHNIVIADVTNGINYVLVYDERAQGKGADALCSLRLMYHIVKSISPQGKIFLKTPIFYSKFWITV</sequence>
<evidence type="ECO:0000313" key="1">
    <source>
        <dbReference type="EMBL" id="ETP37902.1"/>
    </source>
</evidence>
<comment type="caution">
    <text evidence="1">The sequence shown here is derived from an EMBL/GenBank/DDBJ whole genome shotgun (WGS) entry which is preliminary data.</text>
</comment>
<evidence type="ECO:0000313" key="2">
    <source>
        <dbReference type="Proteomes" id="UP000018948"/>
    </source>
</evidence>
<dbReference type="OrthoDB" id="124202at2759"/>
<name>W2YSW2_PHYNI</name>
<proteinExistence type="predicted"/>
<protein>
    <submittedName>
        <fullName evidence="1">Uncharacterized protein</fullName>
    </submittedName>
</protein>
<dbReference type="EMBL" id="ANIY01002982">
    <property type="protein sequence ID" value="ETP37902.1"/>
    <property type="molecule type" value="Genomic_DNA"/>
</dbReference>
<accession>W2YSW2</accession>
<gene>
    <name evidence="1" type="ORF">F442_14346</name>
</gene>
<reference evidence="1 2" key="1">
    <citation type="submission" date="2013-11" db="EMBL/GenBank/DDBJ databases">
        <title>The Genome Sequence of Phytophthora parasitica P10297.</title>
        <authorList>
            <consortium name="The Broad Institute Genomics Platform"/>
            <person name="Russ C."/>
            <person name="Tyler B."/>
            <person name="Panabieres F."/>
            <person name="Shan W."/>
            <person name="Tripathy S."/>
            <person name="Grunwald N."/>
            <person name="Machado M."/>
            <person name="Johnson C.S."/>
            <person name="Walker B."/>
            <person name="Young S.K."/>
            <person name="Zeng Q."/>
            <person name="Gargeya S."/>
            <person name="Fitzgerald M."/>
            <person name="Haas B."/>
            <person name="Abouelleil A."/>
            <person name="Allen A.W."/>
            <person name="Alvarado L."/>
            <person name="Arachchi H.M."/>
            <person name="Berlin A.M."/>
            <person name="Chapman S.B."/>
            <person name="Gainer-Dewar J."/>
            <person name="Goldberg J."/>
            <person name="Griggs A."/>
            <person name="Gujja S."/>
            <person name="Hansen M."/>
            <person name="Howarth C."/>
            <person name="Imamovic A."/>
            <person name="Ireland A."/>
            <person name="Larimer J."/>
            <person name="McCowan C."/>
            <person name="Murphy C."/>
            <person name="Pearson M."/>
            <person name="Poon T.W."/>
            <person name="Priest M."/>
            <person name="Roberts A."/>
            <person name="Saif S."/>
            <person name="Shea T."/>
            <person name="Sisk P."/>
            <person name="Sykes S."/>
            <person name="Wortman J."/>
            <person name="Nusbaum C."/>
            <person name="Birren B."/>
        </authorList>
    </citation>
    <scope>NUCLEOTIDE SEQUENCE [LARGE SCALE GENOMIC DNA]</scope>
    <source>
        <strain evidence="1 2">P10297</strain>
    </source>
</reference>
<dbReference type="AlphaFoldDB" id="W2YSW2"/>
<organism evidence="1 2">
    <name type="scientific">Phytophthora nicotianae P10297</name>
    <dbReference type="NCBI Taxonomy" id="1317064"/>
    <lineage>
        <taxon>Eukaryota</taxon>
        <taxon>Sar</taxon>
        <taxon>Stramenopiles</taxon>
        <taxon>Oomycota</taxon>
        <taxon>Peronosporomycetes</taxon>
        <taxon>Peronosporales</taxon>
        <taxon>Peronosporaceae</taxon>
        <taxon>Phytophthora</taxon>
    </lineage>
</organism>